<evidence type="ECO:0000256" key="6">
    <source>
        <dbReference type="ARBA" id="ARBA00022801"/>
    </source>
</evidence>
<evidence type="ECO:0000256" key="11">
    <source>
        <dbReference type="ARBA" id="ARBA00023134"/>
    </source>
</evidence>
<feature type="binding site" evidence="16">
    <location>
        <position position="175"/>
    </location>
    <ligand>
        <name>GTP</name>
        <dbReference type="ChEBI" id="CHEBI:37565"/>
    </ligand>
</feature>
<feature type="binding site" evidence="17">
    <location>
        <begin position="27"/>
        <end position="34"/>
    </location>
    <ligand>
        <name>GTP</name>
        <dbReference type="ChEBI" id="CHEBI:37565"/>
    </ligand>
</feature>
<dbReference type="GO" id="GO:0006886">
    <property type="term" value="P:intracellular protein transport"/>
    <property type="evidence" value="ECO:0007669"/>
    <property type="project" value="InterPro"/>
</dbReference>
<comment type="subcellular location">
    <subcellularLocation>
        <location evidence="2">Endoplasmic reticulum membrane</location>
        <topology evidence="2">Peripheral membrane protein</topology>
    </subcellularLocation>
    <subcellularLocation>
        <location evidence="1">Golgi apparatus membrane</location>
        <topology evidence="1">Peripheral membrane protein</topology>
    </subcellularLocation>
</comment>
<dbReference type="PROSITE" id="PS51417">
    <property type="entry name" value="ARF"/>
    <property type="match status" value="1"/>
</dbReference>
<evidence type="ECO:0000256" key="5">
    <source>
        <dbReference type="ARBA" id="ARBA00022741"/>
    </source>
</evidence>
<evidence type="ECO:0000256" key="15">
    <source>
        <dbReference type="PIRSR" id="PIRSR606687-1"/>
    </source>
</evidence>
<feature type="signal peptide" evidence="20">
    <location>
        <begin position="1"/>
        <end position="17"/>
    </location>
</feature>
<keyword evidence="11 17" id="KW-0342">GTP-binding</keyword>
<dbReference type="EMBL" id="GIBP01008349">
    <property type="protein sequence ID" value="NDV37318.1"/>
    <property type="molecule type" value="Transcribed_RNA"/>
</dbReference>
<dbReference type="Gene3D" id="3.40.50.300">
    <property type="entry name" value="P-loop containing nucleotide triphosphate hydrolases"/>
    <property type="match status" value="1"/>
</dbReference>
<dbReference type="NCBIfam" id="TIGR00231">
    <property type="entry name" value="small_GTP"/>
    <property type="match status" value="1"/>
</dbReference>
<dbReference type="GO" id="GO:0003924">
    <property type="term" value="F:GTPase activity"/>
    <property type="evidence" value="ECO:0007669"/>
    <property type="project" value="InterPro"/>
</dbReference>
<evidence type="ECO:0000256" key="7">
    <source>
        <dbReference type="ARBA" id="ARBA00022824"/>
    </source>
</evidence>
<evidence type="ECO:0000313" key="21">
    <source>
        <dbReference type="EMBL" id="NDV37318.1"/>
    </source>
</evidence>
<organism evidence="21">
    <name type="scientific">Arcella intermedia</name>
    <dbReference type="NCBI Taxonomy" id="1963864"/>
    <lineage>
        <taxon>Eukaryota</taxon>
        <taxon>Amoebozoa</taxon>
        <taxon>Tubulinea</taxon>
        <taxon>Elardia</taxon>
        <taxon>Arcellinida</taxon>
        <taxon>Sphaerothecina</taxon>
        <taxon>Arcellidae</taxon>
        <taxon>Arcella</taxon>
    </lineage>
</organism>
<reference evidence="21" key="1">
    <citation type="journal article" date="2020" name="J. Eukaryot. Microbiol.">
        <title>De novo Sequencing, Assembly and Annotation of the Transcriptome for the Free-Living Testate Amoeba Arcella intermedia.</title>
        <authorList>
            <person name="Ribeiro G.M."/>
            <person name="Porfirio-Sousa A.L."/>
            <person name="Maurer-Alcala X.X."/>
            <person name="Katz L.A."/>
            <person name="Lahr D.J.G."/>
        </authorList>
    </citation>
    <scope>NUCLEOTIDE SEQUENCE</scope>
</reference>
<evidence type="ECO:0000256" key="2">
    <source>
        <dbReference type="ARBA" id="ARBA00004406"/>
    </source>
</evidence>
<dbReference type="CDD" id="cd00879">
    <property type="entry name" value="Sar1"/>
    <property type="match status" value="1"/>
</dbReference>
<dbReference type="SMART" id="SM00177">
    <property type="entry name" value="ARF"/>
    <property type="match status" value="1"/>
</dbReference>
<dbReference type="InterPro" id="IPR006687">
    <property type="entry name" value="Small_GTPase_SAR1"/>
</dbReference>
<feature type="binding site" evidence="16">
    <location>
        <position position="174"/>
    </location>
    <ligand>
        <name>GTP</name>
        <dbReference type="ChEBI" id="CHEBI:37565"/>
    </ligand>
</feature>
<evidence type="ECO:0000256" key="9">
    <source>
        <dbReference type="ARBA" id="ARBA00022927"/>
    </source>
</evidence>
<dbReference type="PANTHER" id="PTHR45684">
    <property type="entry name" value="RE74312P"/>
    <property type="match status" value="1"/>
</dbReference>
<dbReference type="SUPFAM" id="SSF52540">
    <property type="entry name" value="P-loop containing nucleoside triphosphate hydrolases"/>
    <property type="match status" value="1"/>
</dbReference>
<feature type="binding site" evidence="16">
    <location>
        <position position="30"/>
    </location>
    <ligand>
        <name>GTP</name>
        <dbReference type="ChEBI" id="CHEBI:37565"/>
    </ligand>
</feature>
<keyword evidence="15" id="KW-0479">Metal-binding</keyword>
<feature type="binding site" evidence="16">
    <location>
        <position position="32"/>
    </location>
    <ligand>
        <name>GTP</name>
        <dbReference type="ChEBI" id="CHEBI:37565"/>
    </ligand>
</feature>
<evidence type="ECO:0000256" key="1">
    <source>
        <dbReference type="ARBA" id="ARBA00004395"/>
    </source>
</evidence>
<sequence length="191" mass="21539">MWVFDWFWGVLASWGLANKSGKIVFLGLDNAGKTTLLHLLRDDRVAQHMPTQKPTMEELTVGNIKFRTYDLGGHEIARRLWRDYYADVSAVVFMVDAAAKERFEESKEELNDLLAGDDLKNIPFLVLANKIDIPGSASEDEVRAAFGLLHTYGKQIGSKQVGGVRPIEVFTCSVVKRMGIKEAFNWIAQFM</sequence>
<comment type="similarity">
    <text evidence="3 19">Belongs to the small GTPase superfamily. SAR1 family.</text>
</comment>
<dbReference type="GO" id="GO:0046872">
    <property type="term" value="F:metal ion binding"/>
    <property type="evidence" value="ECO:0007669"/>
    <property type="project" value="UniProtKB-KW"/>
</dbReference>
<dbReference type="AlphaFoldDB" id="A0A6B2LKT7"/>
<proteinExistence type="inferred from homology"/>
<dbReference type="Pfam" id="PF00025">
    <property type="entry name" value="Arf"/>
    <property type="match status" value="1"/>
</dbReference>
<keyword evidence="5 16" id="KW-0547">Nucleotide-binding</keyword>
<accession>A0A6B2LKT7</accession>
<dbReference type="SMART" id="SM00178">
    <property type="entry name" value="SAR"/>
    <property type="match status" value="1"/>
</dbReference>
<keyword evidence="8 19" id="KW-0931">ER-Golgi transport</keyword>
<feature type="binding site" evidence="16">
    <location>
        <position position="132"/>
    </location>
    <ligand>
        <name>GTP</name>
        <dbReference type="ChEBI" id="CHEBI:37565"/>
    </ligand>
</feature>
<evidence type="ECO:0000256" key="4">
    <source>
        <dbReference type="ARBA" id="ARBA00022448"/>
    </source>
</evidence>
<dbReference type="InterPro" id="IPR006689">
    <property type="entry name" value="Small_GTPase_ARF/SAR"/>
</dbReference>
<evidence type="ECO:0000256" key="14">
    <source>
        <dbReference type="ARBA" id="ARBA00061774"/>
    </source>
</evidence>
<evidence type="ECO:0000256" key="12">
    <source>
        <dbReference type="ARBA" id="ARBA00023136"/>
    </source>
</evidence>
<evidence type="ECO:0000256" key="8">
    <source>
        <dbReference type="ARBA" id="ARBA00022892"/>
    </source>
</evidence>
<keyword evidence="6" id="KW-0378">Hydrolase</keyword>
<dbReference type="InterPro" id="IPR027417">
    <property type="entry name" value="P-loop_NTPase"/>
</dbReference>
<evidence type="ECO:0000256" key="20">
    <source>
        <dbReference type="SAM" id="SignalP"/>
    </source>
</evidence>
<dbReference type="GO" id="GO:0005525">
    <property type="term" value="F:GTP binding"/>
    <property type="evidence" value="ECO:0007669"/>
    <property type="project" value="UniProtKB-KW"/>
</dbReference>
<feature type="binding site" evidence="16">
    <location>
        <position position="129"/>
    </location>
    <ligand>
        <name>GTP</name>
        <dbReference type="ChEBI" id="CHEBI:37565"/>
    </ligand>
</feature>
<dbReference type="GO" id="GO:0005789">
    <property type="term" value="C:endoplasmic reticulum membrane"/>
    <property type="evidence" value="ECO:0007669"/>
    <property type="project" value="UniProtKB-SubCell"/>
</dbReference>
<dbReference type="PROSITE" id="PS51422">
    <property type="entry name" value="SAR1"/>
    <property type="match status" value="1"/>
</dbReference>
<dbReference type="GO" id="GO:0000139">
    <property type="term" value="C:Golgi membrane"/>
    <property type="evidence" value="ECO:0007669"/>
    <property type="project" value="UniProtKB-SubCell"/>
</dbReference>
<evidence type="ECO:0000256" key="3">
    <source>
        <dbReference type="ARBA" id="ARBA00007507"/>
    </source>
</evidence>
<dbReference type="FunFam" id="3.40.50.300:FF:000161">
    <property type="entry name" value="Small COPII coat GTPase"/>
    <property type="match status" value="1"/>
</dbReference>
<evidence type="ECO:0000256" key="17">
    <source>
        <dbReference type="PIRSR" id="PIRSR606689-1"/>
    </source>
</evidence>
<feature type="binding site" evidence="16">
    <location>
        <position position="34"/>
    </location>
    <ligand>
        <name>GTP</name>
        <dbReference type="ChEBI" id="CHEBI:37565"/>
    </ligand>
</feature>
<feature type="binding site" evidence="18">
    <location>
        <position position="51"/>
    </location>
    <ligand>
        <name>Mg(2+)</name>
        <dbReference type="ChEBI" id="CHEBI:18420"/>
    </ligand>
</feature>
<evidence type="ECO:0000256" key="13">
    <source>
        <dbReference type="ARBA" id="ARBA00057753"/>
    </source>
</evidence>
<feature type="binding site" evidence="16">
    <location>
        <position position="33"/>
    </location>
    <ligand>
        <name>GTP</name>
        <dbReference type="ChEBI" id="CHEBI:37565"/>
    </ligand>
</feature>
<feature type="binding site" evidence="17">
    <location>
        <position position="73"/>
    </location>
    <ligand>
        <name>GTP</name>
        <dbReference type="ChEBI" id="CHEBI:37565"/>
    </ligand>
</feature>
<feature type="binding site" evidence="18">
    <location>
        <position position="34"/>
    </location>
    <ligand>
        <name>Mg(2+)</name>
        <dbReference type="ChEBI" id="CHEBI:18420"/>
    </ligand>
</feature>
<dbReference type="PRINTS" id="PR00328">
    <property type="entry name" value="SAR1GTPBP"/>
</dbReference>
<keyword evidence="20" id="KW-0732">Signal</keyword>
<dbReference type="InterPro" id="IPR005225">
    <property type="entry name" value="Small_GTP-bd"/>
</dbReference>
<feature type="binding site" evidence="17">
    <location>
        <begin position="129"/>
        <end position="132"/>
    </location>
    <ligand>
        <name>GTP</name>
        <dbReference type="ChEBI" id="CHEBI:37565"/>
    </ligand>
</feature>
<feature type="binding site" evidence="15">
    <location>
        <position position="29"/>
    </location>
    <ligand>
        <name>Mg(2+)</name>
        <dbReference type="ChEBI" id="CHEBI:18420"/>
    </ligand>
</feature>
<feature type="binding site" evidence="16">
    <location>
        <position position="130"/>
    </location>
    <ligand>
        <name>GTP</name>
        <dbReference type="ChEBI" id="CHEBI:37565"/>
    </ligand>
</feature>
<feature type="binding site" evidence="16">
    <location>
        <position position="35"/>
    </location>
    <ligand>
        <name>GTP</name>
        <dbReference type="ChEBI" id="CHEBI:37565"/>
    </ligand>
</feature>
<protein>
    <submittedName>
        <fullName evidence="21">Uncharacterized protein</fullName>
    </submittedName>
</protein>
<evidence type="ECO:0000256" key="19">
    <source>
        <dbReference type="RuleBase" id="RU003926"/>
    </source>
</evidence>
<comment type="subunit">
    <text evidence="14">Homodimer; upon association with membrane. Part of the coat protein complex II/COPII, composed of SEC23/24 and SEC13/31 heterodimers, that it helps recruit and assemble on endoplasmic reticulum (ER) membranes at ER exit sites.</text>
</comment>
<evidence type="ECO:0000256" key="10">
    <source>
        <dbReference type="ARBA" id="ARBA00023034"/>
    </source>
</evidence>
<keyword evidence="4 19" id="KW-0813">Transport</keyword>
<name>A0A6B2LKT7_9EUKA</name>
<evidence type="ECO:0000256" key="18">
    <source>
        <dbReference type="PIRSR" id="PIRSR606689-2"/>
    </source>
</evidence>
<evidence type="ECO:0000256" key="16">
    <source>
        <dbReference type="PIRSR" id="PIRSR606687-2"/>
    </source>
</evidence>
<keyword evidence="10 19" id="KW-0333">Golgi apparatus</keyword>
<keyword evidence="7 19" id="KW-0256">Endoplasmic reticulum</keyword>
<comment type="function">
    <text evidence="13">Small GTPase that cycles between an active GTP-bound and an inactive GDP-bound state and mainly functions in vesicle-mediated endoplasmic reticulum (ER) to Golgi transport. The active GTP-bound form inserts into the endoplasmic reticulum membrane where it recruits the remainder of the coat protein complex II/COPII. The coat protein complex II assembling and polymerizing on endoplasmic reticulum membrane is responsible for both the sorting of cargos and the deformation and budding of membranes into vesicles destined to the Golgi.</text>
</comment>
<feature type="chain" id="PRO_5025679342" evidence="20">
    <location>
        <begin position="18"/>
        <end position="191"/>
    </location>
</feature>
<dbReference type="GO" id="GO:0016192">
    <property type="term" value="P:vesicle-mediated transport"/>
    <property type="evidence" value="ECO:0007669"/>
    <property type="project" value="UniProtKB-KW"/>
</dbReference>
<keyword evidence="15" id="KW-0460">Magnesium</keyword>
<keyword evidence="12" id="KW-0472">Membrane</keyword>
<keyword evidence="9 19" id="KW-0653">Protein transport</keyword>